<name>A0A3A4L754_9NOCA</name>
<dbReference type="Proteomes" id="UP000266677">
    <property type="component" value="Unassembled WGS sequence"/>
</dbReference>
<dbReference type="AlphaFoldDB" id="A0A3A4L754"/>
<proteinExistence type="inferred from homology"/>
<dbReference type="NCBIfam" id="TIGR00632">
    <property type="entry name" value="vsr"/>
    <property type="match status" value="1"/>
</dbReference>
<dbReference type="Gene3D" id="3.40.960.10">
    <property type="entry name" value="VSR Endonuclease"/>
    <property type="match status" value="1"/>
</dbReference>
<evidence type="ECO:0000256" key="2">
    <source>
        <dbReference type="ARBA" id="ARBA00022759"/>
    </source>
</evidence>
<comment type="similarity">
    <text evidence="6">Belongs to the Vsr family.</text>
</comment>
<dbReference type="EMBL" id="QZFU01000012">
    <property type="protein sequence ID" value="RJO78712.1"/>
    <property type="molecule type" value="Genomic_DNA"/>
</dbReference>
<dbReference type="InterPro" id="IPR011335">
    <property type="entry name" value="Restrct_endonuc-II-like"/>
</dbReference>
<evidence type="ECO:0000256" key="3">
    <source>
        <dbReference type="ARBA" id="ARBA00022763"/>
    </source>
</evidence>
<keyword evidence="3" id="KW-0227">DNA damage</keyword>
<evidence type="ECO:0000256" key="4">
    <source>
        <dbReference type="ARBA" id="ARBA00022801"/>
    </source>
</evidence>
<dbReference type="GO" id="GO:0004519">
    <property type="term" value="F:endonuclease activity"/>
    <property type="evidence" value="ECO:0007669"/>
    <property type="project" value="UniProtKB-KW"/>
</dbReference>
<dbReference type="CDD" id="cd00221">
    <property type="entry name" value="Vsr"/>
    <property type="match status" value="1"/>
</dbReference>
<keyword evidence="5" id="KW-0234">DNA repair</keyword>
<sequence>MRANRGRDTSPELQLRALLFAHGLRYRVSARPISELRRTADIVFPRARVAVFVDGCYWHGCPAHYRPSTKNSDFWATKIASNRLRDEDTNRALSEAGWTVVRCWEHEDPEIAAERVIDALGKSTPVTDR</sequence>
<evidence type="ECO:0000313" key="8">
    <source>
        <dbReference type="Proteomes" id="UP000266677"/>
    </source>
</evidence>
<accession>A0A3A4L754</accession>
<dbReference type="Pfam" id="PF03852">
    <property type="entry name" value="Vsr"/>
    <property type="match status" value="1"/>
</dbReference>
<gene>
    <name evidence="7" type="ORF">D5S18_03970</name>
</gene>
<dbReference type="GO" id="GO:0006298">
    <property type="term" value="P:mismatch repair"/>
    <property type="evidence" value="ECO:0007669"/>
    <property type="project" value="InterPro"/>
</dbReference>
<protein>
    <submittedName>
        <fullName evidence="7">Very short patch repair endonuclease</fullName>
    </submittedName>
</protein>
<keyword evidence="1" id="KW-0540">Nuclease</keyword>
<keyword evidence="4" id="KW-0378">Hydrolase</keyword>
<keyword evidence="8" id="KW-1185">Reference proteome</keyword>
<organism evidence="7 8">
    <name type="scientific">Nocardia panacis</name>
    <dbReference type="NCBI Taxonomy" id="2340916"/>
    <lineage>
        <taxon>Bacteria</taxon>
        <taxon>Bacillati</taxon>
        <taxon>Actinomycetota</taxon>
        <taxon>Actinomycetes</taxon>
        <taxon>Mycobacteriales</taxon>
        <taxon>Nocardiaceae</taxon>
        <taxon>Nocardia</taxon>
    </lineage>
</organism>
<dbReference type="OrthoDB" id="9801520at2"/>
<comment type="caution">
    <text evidence="7">The sequence shown here is derived from an EMBL/GenBank/DDBJ whole genome shotgun (WGS) entry which is preliminary data.</text>
</comment>
<reference evidence="7 8" key="1">
    <citation type="submission" date="2018-09" db="EMBL/GenBank/DDBJ databases">
        <title>YIM PH21274 draft genome.</title>
        <authorList>
            <person name="Miao C."/>
        </authorList>
    </citation>
    <scope>NUCLEOTIDE SEQUENCE [LARGE SCALE GENOMIC DNA]</scope>
    <source>
        <strain evidence="7 8">YIM PH 21724</strain>
    </source>
</reference>
<keyword evidence="2 7" id="KW-0255">Endonuclease</keyword>
<dbReference type="GO" id="GO:0016787">
    <property type="term" value="F:hydrolase activity"/>
    <property type="evidence" value="ECO:0007669"/>
    <property type="project" value="UniProtKB-KW"/>
</dbReference>
<evidence type="ECO:0000256" key="6">
    <source>
        <dbReference type="ARBA" id="ARBA00029466"/>
    </source>
</evidence>
<dbReference type="SUPFAM" id="SSF52980">
    <property type="entry name" value="Restriction endonuclease-like"/>
    <property type="match status" value="1"/>
</dbReference>
<evidence type="ECO:0000256" key="1">
    <source>
        <dbReference type="ARBA" id="ARBA00022722"/>
    </source>
</evidence>
<evidence type="ECO:0000313" key="7">
    <source>
        <dbReference type="EMBL" id="RJO78712.1"/>
    </source>
</evidence>
<evidence type="ECO:0000256" key="5">
    <source>
        <dbReference type="ARBA" id="ARBA00023204"/>
    </source>
</evidence>
<dbReference type="InterPro" id="IPR004603">
    <property type="entry name" value="DNA_mismatch_endonuc_vsr"/>
</dbReference>